<feature type="transmembrane region" description="Helical" evidence="7">
    <location>
        <begin position="419"/>
        <end position="441"/>
    </location>
</feature>
<dbReference type="PANTHER" id="PTHR43791">
    <property type="entry name" value="PERMEASE-RELATED"/>
    <property type="match status" value="1"/>
</dbReference>
<dbReference type="InterPro" id="IPR036259">
    <property type="entry name" value="MFS_trans_sf"/>
</dbReference>
<evidence type="ECO:0000313" key="9">
    <source>
        <dbReference type="Proteomes" id="UP000182444"/>
    </source>
</evidence>
<evidence type="ECO:0000256" key="2">
    <source>
        <dbReference type="ARBA" id="ARBA00022448"/>
    </source>
</evidence>
<evidence type="ECO:0008006" key="10">
    <source>
        <dbReference type="Google" id="ProtNLM"/>
    </source>
</evidence>
<feature type="transmembrane region" description="Helical" evidence="7">
    <location>
        <begin position="210"/>
        <end position="229"/>
    </location>
</feature>
<proteinExistence type="inferred from homology"/>
<dbReference type="RefSeq" id="XP_501938.3">
    <property type="nucleotide sequence ID" value="XM_501938.3"/>
</dbReference>
<keyword evidence="2" id="KW-0813">Transport</keyword>
<feature type="transmembrane region" description="Helical" evidence="7">
    <location>
        <begin position="479"/>
        <end position="498"/>
    </location>
</feature>
<dbReference type="Proteomes" id="UP000182444">
    <property type="component" value="Chromosome 1C"/>
</dbReference>
<feature type="transmembrane region" description="Helical" evidence="7">
    <location>
        <begin position="281"/>
        <end position="303"/>
    </location>
</feature>
<evidence type="ECO:0000256" key="1">
    <source>
        <dbReference type="ARBA" id="ARBA00004141"/>
    </source>
</evidence>
<dbReference type="GeneID" id="2910093"/>
<feature type="transmembrane region" description="Helical" evidence="7">
    <location>
        <begin position="187"/>
        <end position="204"/>
    </location>
</feature>
<dbReference type="FunFam" id="1.20.1250.20:FF:000065">
    <property type="entry name" value="Putative MFS pantothenate transporter"/>
    <property type="match status" value="1"/>
</dbReference>
<reference evidence="8 9" key="1">
    <citation type="journal article" date="2016" name="PLoS ONE">
        <title>Sequence Assembly of Yarrowia lipolytica Strain W29/CLIB89 Shows Transposable Element Diversity.</title>
        <authorList>
            <person name="Magnan C."/>
            <person name="Yu J."/>
            <person name="Chang I."/>
            <person name="Jahn E."/>
            <person name="Kanomata Y."/>
            <person name="Wu J."/>
            <person name="Zeller M."/>
            <person name="Oakes M."/>
            <person name="Baldi P."/>
            <person name="Sandmeyer S."/>
        </authorList>
    </citation>
    <scope>NUCLEOTIDE SEQUENCE [LARGE SCALE GENOMIC DNA]</scope>
    <source>
        <strain evidence="9">CLIB89(W29)</strain>
    </source>
</reference>
<accession>A0A1D8NBK7</accession>
<keyword evidence="3 7" id="KW-0812">Transmembrane</keyword>
<dbReference type="EMBL" id="CP017555">
    <property type="protein sequence ID" value="AOW03010.1"/>
    <property type="molecule type" value="Genomic_DNA"/>
</dbReference>
<protein>
    <recommendedName>
        <fullName evidence="10">Transporter SEO1</fullName>
    </recommendedName>
</protein>
<dbReference type="KEGG" id="yli:2910093"/>
<evidence type="ECO:0000256" key="7">
    <source>
        <dbReference type="SAM" id="Phobius"/>
    </source>
</evidence>
<dbReference type="Pfam" id="PF07690">
    <property type="entry name" value="MFS_1"/>
    <property type="match status" value="1"/>
</dbReference>
<dbReference type="eggNOG" id="KOG2533">
    <property type="taxonomic scope" value="Eukaryota"/>
</dbReference>
<feature type="transmembrane region" description="Helical" evidence="7">
    <location>
        <begin position="354"/>
        <end position="379"/>
    </location>
</feature>
<dbReference type="GO" id="GO:0022857">
    <property type="term" value="F:transmembrane transporter activity"/>
    <property type="evidence" value="ECO:0007669"/>
    <property type="project" value="InterPro"/>
</dbReference>
<dbReference type="VEuPathDB" id="FungiDB:YALI0_C17303g"/>
<feature type="transmembrane region" description="Helical" evidence="7">
    <location>
        <begin position="510"/>
        <end position="534"/>
    </location>
</feature>
<feature type="transmembrane region" description="Helical" evidence="7">
    <location>
        <begin position="6"/>
        <end position="26"/>
    </location>
</feature>
<name>A0A1D8NBK7_YARLL</name>
<comment type="subcellular location">
    <subcellularLocation>
        <location evidence="1">Membrane</location>
        <topology evidence="1">Multi-pass membrane protein</topology>
    </subcellularLocation>
</comment>
<feature type="transmembrane region" description="Helical" evidence="7">
    <location>
        <begin position="249"/>
        <end position="269"/>
    </location>
</feature>
<feature type="transmembrane region" description="Helical" evidence="7">
    <location>
        <begin position="163"/>
        <end position="180"/>
    </location>
</feature>
<dbReference type="InterPro" id="IPR011701">
    <property type="entry name" value="MFS"/>
</dbReference>
<feature type="transmembrane region" description="Helical" evidence="7">
    <location>
        <begin position="113"/>
        <end position="131"/>
    </location>
</feature>
<gene>
    <name evidence="8" type="ORF">YALI1_C24647g</name>
</gene>
<evidence type="ECO:0000256" key="4">
    <source>
        <dbReference type="ARBA" id="ARBA00022989"/>
    </source>
</evidence>
<dbReference type="SUPFAM" id="SSF103473">
    <property type="entry name" value="MFS general substrate transporter"/>
    <property type="match status" value="1"/>
</dbReference>
<sequence length="579" mass="66639">MWLLLIQFFTSGSFIVYSGRFLSISLPKMLENLRKFSFLPPVKEPSAKVYQAVLQKYPKYREEEKEQTLEYRDEAKRSKWAFFDEYEYRQTPVKSLKRFGWFDPEDTPAERRLILKLDVILTAFCFVVYWIKYLDQSNINNAYVSGMKEDLDFKGNDLVTTQAMYSAGAIIFQLPFLYIIPKFPNNYILPVMDFGWGLMTLLLYKAKSPGGVQALRFFVGAFEAAWYPLMHYMLGSWLKPREINRRAGFVYCAQFLGTTTSGLLAAAATTHLHEYLGHKGWQWLFILDGIITLPVGLLGIWILPGTPHRCTSIFLTEEEIVLARERLRRGPNDTHQLQLFDKQLWKNILNSWKLWIPLATGIAFWCCCQIPSSGAFILWLHSLGRYNSAQVNNMSTIAPALGIAWVAIVVTIADYGNRWMAIVFAELWVIIGAVILAVWYVPESAKWLAWCTSYFALSMLASLYSWINDICRHNAQERAIILLLVNTVAQTCQTWTSVLVFKTVESPRFLKGYCFCAAFSLILVGMVFVMLFFYKRQERKDARLNGIVLYNSTLVESMDTAEVSESDGKTDFKVDKYSI</sequence>
<dbReference type="PANTHER" id="PTHR43791:SF15">
    <property type="entry name" value="TRANSPORTER SEO1-RELATED"/>
    <property type="match status" value="1"/>
</dbReference>
<evidence type="ECO:0000256" key="6">
    <source>
        <dbReference type="ARBA" id="ARBA00037968"/>
    </source>
</evidence>
<dbReference type="VEuPathDB" id="FungiDB:YALI1_C24647g"/>
<feature type="transmembrane region" description="Helical" evidence="7">
    <location>
        <begin position="391"/>
        <end position="412"/>
    </location>
</feature>
<keyword evidence="4 7" id="KW-1133">Transmembrane helix</keyword>
<evidence type="ECO:0000256" key="3">
    <source>
        <dbReference type="ARBA" id="ARBA00022692"/>
    </source>
</evidence>
<dbReference type="GO" id="GO:0016020">
    <property type="term" value="C:membrane"/>
    <property type="evidence" value="ECO:0007669"/>
    <property type="project" value="UniProtKB-SubCell"/>
</dbReference>
<evidence type="ECO:0000256" key="5">
    <source>
        <dbReference type="ARBA" id="ARBA00023136"/>
    </source>
</evidence>
<dbReference type="OMA" id="CAILIKW"/>
<organism evidence="8 9">
    <name type="scientific">Yarrowia lipolytica</name>
    <name type="common">Candida lipolytica</name>
    <dbReference type="NCBI Taxonomy" id="4952"/>
    <lineage>
        <taxon>Eukaryota</taxon>
        <taxon>Fungi</taxon>
        <taxon>Dikarya</taxon>
        <taxon>Ascomycota</taxon>
        <taxon>Saccharomycotina</taxon>
        <taxon>Dipodascomycetes</taxon>
        <taxon>Dipodascales</taxon>
        <taxon>Dipodascales incertae sedis</taxon>
        <taxon>Yarrowia</taxon>
    </lineage>
</organism>
<feature type="transmembrane region" description="Helical" evidence="7">
    <location>
        <begin position="447"/>
        <end position="467"/>
    </location>
</feature>
<dbReference type="Gene3D" id="1.20.1250.20">
    <property type="entry name" value="MFS general substrate transporter like domains"/>
    <property type="match status" value="1"/>
</dbReference>
<dbReference type="AlphaFoldDB" id="A0A1D8NBK7"/>
<comment type="similarity">
    <text evidence="6">Belongs to the major facilitator superfamily. Allantoate permease family.</text>
</comment>
<keyword evidence="5 7" id="KW-0472">Membrane</keyword>
<evidence type="ECO:0000313" key="8">
    <source>
        <dbReference type="EMBL" id="AOW03010.1"/>
    </source>
</evidence>